<dbReference type="InterPro" id="IPR003593">
    <property type="entry name" value="AAA+_ATPase"/>
</dbReference>
<evidence type="ECO:0000313" key="12">
    <source>
        <dbReference type="Proteomes" id="UP000680304"/>
    </source>
</evidence>
<comment type="subcellular location">
    <subcellularLocation>
        <location evidence="1">Cell membrane</location>
        <topology evidence="1">Multi-pass membrane protein</topology>
    </subcellularLocation>
</comment>
<evidence type="ECO:0000256" key="3">
    <source>
        <dbReference type="ARBA" id="ARBA00022741"/>
    </source>
</evidence>
<feature type="transmembrane region" description="Helical" evidence="8">
    <location>
        <begin position="51"/>
        <end position="72"/>
    </location>
</feature>
<evidence type="ECO:0000256" key="5">
    <source>
        <dbReference type="ARBA" id="ARBA00022989"/>
    </source>
</evidence>
<dbReference type="PROSITE" id="PS00211">
    <property type="entry name" value="ABC_TRANSPORTER_1"/>
    <property type="match status" value="1"/>
</dbReference>
<feature type="region of interest" description="Disordered" evidence="7">
    <location>
        <begin position="312"/>
        <end position="351"/>
    </location>
</feature>
<evidence type="ECO:0000256" key="7">
    <source>
        <dbReference type="SAM" id="MobiDB-lite"/>
    </source>
</evidence>
<keyword evidence="5 8" id="KW-1133">Transmembrane helix</keyword>
<dbReference type="SMART" id="SM00382">
    <property type="entry name" value="AAA"/>
    <property type="match status" value="1"/>
</dbReference>
<dbReference type="SUPFAM" id="SSF90123">
    <property type="entry name" value="ABC transporter transmembrane region"/>
    <property type="match status" value="1"/>
</dbReference>
<dbReference type="InterPro" id="IPR039421">
    <property type="entry name" value="Type_1_exporter"/>
</dbReference>
<name>A0ABQ4NF43_9BACL</name>
<dbReference type="Proteomes" id="UP000680304">
    <property type="component" value="Unassembled WGS sequence"/>
</dbReference>
<keyword evidence="2 8" id="KW-0812">Transmembrane</keyword>
<dbReference type="PANTHER" id="PTHR43394">
    <property type="entry name" value="ATP-DEPENDENT PERMEASE MDL1, MITOCHONDRIAL"/>
    <property type="match status" value="1"/>
</dbReference>
<feature type="transmembrane region" description="Helical" evidence="8">
    <location>
        <begin position="155"/>
        <end position="174"/>
    </location>
</feature>
<organism evidence="11 12">
    <name type="scientific">Paenibacillus cisolokensis</name>
    <dbReference type="NCBI Taxonomy" id="1658519"/>
    <lineage>
        <taxon>Bacteria</taxon>
        <taxon>Bacillati</taxon>
        <taxon>Bacillota</taxon>
        <taxon>Bacilli</taxon>
        <taxon>Bacillales</taxon>
        <taxon>Paenibacillaceae</taxon>
        <taxon>Paenibacillus</taxon>
    </lineage>
</organism>
<evidence type="ECO:0000256" key="2">
    <source>
        <dbReference type="ARBA" id="ARBA00022692"/>
    </source>
</evidence>
<evidence type="ECO:0000256" key="4">
    <source>
        <dbReference type="ARBA" id="ARBA00022840"/>
    </source>
</evidence>
<dbReference type="InterPro" id="IPR003439">
    <property type="entry name" value="ABC_transporter-like_ATP-bd"/>
</dbReference>
<dbReference type="SUPFAM" id="SSF52540">
    <property type="entry name" value="P-loop containing nucleoside triphosphate hydrolases"/>
    <property type="match status" value="1"/>
</dbReference>
<feature type="compositionally biased region" description="Low complexity" evidence="7">
    <location>
        <begin position="325"/>
        <end position="341"/>
    </location>
</feature>
<dbReference type="InterPro" id="IPR036640">
    <property type="entry name" value="ABC1_TM_sf"/>
</dbReference>
<sequence>MKLFWTYLKPHRKAAAIALLLLIGELAVELWHPLLMARLINDGIMTGDMSVVLWWGAVMVVTALAGFATGIVNSVYAARVSQNFGADVRNALFDAVQSFSLARFDRYSAATLMTRMTSDVTQLQNIVFMGLRIMIRSPIMIVGGIVMALTVDVKLAFALVVLAPLLLVLLVIVVNKGFLRFRLVQEKLDAVNGILRENLAGMRLIKAFVRFGREISRFGAANRELTDRTVSALRLVELTLPALLLLMNASVVFIIWFGSRQMDAHAANVGDVVAVVNYATRITGALSVVSFLVTSFSRARASAARVSEVLAADRDRPEGAEERTAAAGDTTAPAAGAAAGGSRNPESGLRSGTIERVITDGELVFDRVTFRYPGTKEPALANISFAVKPGQKVAIMGATGAGKSTLFQLIPRLYEPERGEIRIDGVDIRRYPVQTLRDSIGYVPQESLLFSGTIADNIRWGKEDASDAEVAEAAGAAQIEATIRNLPDGYATRLGQKGVNLSGGQKQRLSVARALVRKPKLLLLDDSTSALDAATEAKLLDALDGYACTTLIITQKIGTAAACDTILLLEEGRLIASGPHDELLKESELYRRIVASQYGKEALTHVWPASG</sequence>
<reference evidence="11 12" key="1">
    <citation type="submission" date="2021-04" db="EMBL/GenBank/DDBJ databases">
        <title>Draft genome sequence of Paenibacillus cisolokensis, LC2-13A.</title>
        <authorList>
            <person name="Uke A."/>
            <person name="Chhe C."/>
            <person name="Baramee S."/>
            <person name="Kosugi A."/>
        </authorList>
    </citation>
    <scope>NUCLEOTIDE SEQUENCE [LARGE SCALE GENOMIC DNA]</scope>
    <source>
        <strain evidence="11 12">LC2-13A</strain>
    </source>
</reference>
<feature type="transmembrane region" description="Helical" evidence="8">
    <location>
        <begin position="238"/>
        <end position="258"/>
    </location>
</feature>
<dbReference type="PROSITE" id="PS50893">
    <property type="entry name" value="ABC_TRANSPORTER_2"/>
    <property type="match status" value="1"/>
</dbReference>
<dbReference type="PROSITE" id="PS50929">
    <property type="entry name" value="ABC_TM1F"/>
    <property type="match status" value="1"/>
</dbReference>
<dbReference type="CDD" id="cd18548">
    <property type="entry name" value="ABC_6TM_Tm287_like"/>
    <property type="match status" value="1"/>
</dbReference>
<dbReference type="Pfam" id="PF00005">
    <property type="entry name" value="ABC_tran"/>
    <property type="match status" value="1"/>
</dbReference>
<evidence type="ECO:0000313" key="11">
    <source>
        <dbReference type="EMBL" id="GIQ66854.1"/>
    </source>
</evidence>
<keyword evidence="3" id="KW-0547">Nucleotide-binding</keyword>
<evidence type="ECO:0000259" key="9">
    <source>
        <dbReference type="PROSITE" id="PS50893"/>
    </source>
</evidence>
<comment type="caution">
    <text evidence="11">The sequence shown here is derived from an EMBL/GenBank/DDBJ whole genome shotgun (WGS) entry which is preliminary data.</text>
</comment>
<feature type="compositionally biased region" description="Basic and acidic residues" evidence="7">
    <location>
        <begin position="312"/>
        <end position="324"/>
    </location>
</feature>
<dbReference type="EMBL" id="BOVJ01000218">
    <property type="protein sequence ID" value="GIQ66854.1"/>
    <property type="molecule type" value="Genomic_DNA"/>
</dbReference>
<gene>
    <name evidence="11" type="ORF">PACILC2_54220</name>
</gene>
<dbReference type="InterPro" id="IPR017871">
    <property type="entry name" value="ABC_transporter-like_CS"/>
</dbReference>
<dbReference type="Pfam" id="PF00664">
    <property type="entry name" value="ABC_membrane"/>
    <property type="match status" value="1"/>
</dbReference>
<evidence type="ECO:0000256" key="1">
    <source>
        <dbReference type="ARBA" id="ARBA00004651"/>
    </source>
</evidence>
<feature type="transmembrane region" description="Helical" evidence="8">
    <location>
        <begin position="126"/>
        <end position="149"/>
    </location>
</feature>
<dbReference type="InterPro" id="IPR027417">
    <property type="entry name" value="P-loop_NTPase"/>
</dbReference>
<feature type="transmembrane region" description="Helical" evidence="8">
    <location>
        <begin position="278"/>
        <end position="296"/>
    </location>
</feature>
<evidence type="ECO:0000256" key="8">
    <source>
        <dbReference type="SAM" id="Phobius"/>
    </source>
</evidence>
<dbReference type="PANTHER" id="PTHR43394:SF1">
    <property type="entry name" value="ATP-BINDING CASSETTE SUB-FAMILY B MEMBER 10, MITOCHONDRIAL"/>
    <property type="match status" value="1"/>
</dbReference>
<proteinExistence type="predicted"/>
<evidence type="ECO:0000256" key="6">
    <source>
        <dbReference type="ARBA" id="ARBA00023136"/>
    </source>
</evidence>
<dbReference type="Gene3D" id="1.20.1560.10">
    <property type="entry name" value="ABC transporter type 1, transmembrane domain"/>
    <property type="match status" value="1"/>
</dbReference>
<dbReference type="RefSeq" id="WP_213531477.1">
    <property type="nucleotide sequence ID" value="NZ_BOVJ01000218.1"/>
</dbReference>
<feature type="domain" description="ABC transmembrane type-1" evidence="10">
    <location>
        <begin position="16"/>
        <end position="298"/>
    </location>
</feature>
<protein>
    <submittedName>
        <fullName evidence="11">ABC transporter</fullName>
    </submittedName>
</protein>
<keyword evidence="6 8" id="KW-0472">Membrane</keyword>
<dbReference type="InterPro" id="IPR011527">
    <property type="entry name" value="ABC1_TM_dom"/>
</dbReference>
<feature type="domain" description="ABC transporter" evidence="9">
    <location>
        <begin position="363"/>
        <end position="596"/>
    </location>
</feature>
<evidence type="ECO:0000259" key="10">
    <source>
        <dbReference type="PROSITE" id="PS50929"/>
    </source>
</evidence>
<dbReference type="Gene3D" id="3.40.50.300">
    <property type="entry name" value="P-loop containing nucleotide triphosphate hydrolases"/>
    <property type="match status" value="1"/>
</dbReference>
<keyword evidence="12" id="KW-1185">Reference proteome</keyword>
<keyword evidence="4" id="KW-0067">ATP-binding</keyword>
<accession>A0ABQ4NF43</accession>